<comment type="function">
    <text evidence="12 15">F(1)F(0) ATP synthase produces ATP from ADP in the presence of a proton or sodium gradient. F-type ATPases consist of two structural domains, F(1) containing the extramembraneous catalytic core and F(0) containing the membrane proton channel, linked together by a central stalk and a peripheral stalk. During catalysis, ATP synthesis in the catalytic domain of F(1) is coupled via a rotary mechanism of the central stalk subunits to proton translocation.</text>
</comment>
<comment type="similarity">
    <text evidence="2 15 16">Belongs to the ATPase B chain family.</text>
</comment>
<dbReference type="GO" id="GO:0046961">
    <property type="term" value="F:proton-transporting ATPase activity, rotational mechanism"/>
    <property type="evidence" value="ECO:0007669"/>
    <property type="project" value="TreeGrafter"/>
</dbReference>
<evidence type="ECO:0000256" key="8">
    <source>
        <dbReference type="ARBA" id="ARBA00022989"/>
    </source>
</evidence>
<dbReference type="GO" id="GO:0045259">
    <property type="term" value="C:proton-transporting ATP synthase complex"/>
    <property type="evidence" value="ECO:0007669"/>
    <property type="project" value="UniProtKB-KW"/>
</dbReference>
<evidence type="ECO:0000256" key="7">
    <source>
        <dbReference type="ARBA" id="ARBA00022781"/>
    </source>
</evidence>
<keyword evidence="19" id="KW-1185">Reference proteome</keyword>
<keyword evidence="17" id="KW-0175">Coiled coil</keyword>
<keyword evidence="8 15" id="KW-1133">Transmembrane helix</keyword>
<evidence type="ECO:0000256" key="16">
    <source>
        <dbReference type="RuleBase" id="RU003848"/>
    </source>
</evidence>
<comment type="subunit">
    <text evidence="14 15">F-type ATPases have 2 components, F(1) - the catalytic core - and F(0) - the membrane proton channel. F(1) has five subunits: alpha(3), beta(3), gamma(1), delta(1), epsilon(1). F(0) has three main subunits: a(1), b(2) and c(10-14). The alpha and beta chains form an alternating ring which encloses part of the gamma chain. F(1) is attached to F(0) by a central stalk formed by the gamma and epsilon chains, while a peripheral stalk is formed by the delta and b chains.</text>
</comment>
<evidence type="ECO:0000256" key="5">
    <source>
        <dbReference type="ARBA" id="ARBA00022547"/>
    </source>
</evidence>
<dbReference type="EMBL" id="CP044331">
    <property type="protein sequence ID" value="QGM99494.1"/>
    <property type="molecule type" value="Genomic_DNA"/>
</dbReference>
<feature type="transmembrane region" description="Helical" evidence="15">
    <location>
        <begin position="7"/>
        <end position="25"/>
    </location>
</feature>
<dbReference type="HAMAP" id="MF_01398">
    <property type="entry name" value="ATP_synth_b_bprime"/>
    <property type="match status" value="1"/>
</dbReference>
<evidence type="ECO:0000256" key="1">
    <source>
        <dbReference type="ARBA" id="ARBA00004377"/>
    </source>
</evidence>
<protein>
    <recommendedName>
        <fullName evidence="15">ATP synthase subunit b</fullName>
    </recommendedName>
    <alternativeName>
        <fullName evidence="15">ATP synthase F(0) sector subunit b</fullName>
    </alternativeName>
    <alternativeName>
        <fullName evidence="15">ATPase subunit I</fullName>
    </alternativeName>
    <alternativeName>
        <fullName evidence="15">F-type ATPase subunit b</fullName>
        <shortName evidence="15">F-ATPase subunit b</shortName>
    </alternativeName>
</protein>
<dbReference type="Proteomes" id="UP000422569">
    <property type="component" value="Chromosome"/>
</dbReference>
<evidence type="ECO:0000256" key="9">
    <source>
        <dbReference type="ARBA" id="ARBA00023065"/>
    </source>
</evidence>
<reference evidence="18 19" key="1">
    <citation type="submission" date="2019-09" db="EMBL/GenBank/DDBJ databases">
        <title>Isolation and complete genome sequencing of Methylocystis species.</title>
        <authorList>
            <person name="Rumah B.L."/>
            <person name="Stead C.E."/>
            <person name="Stevens B.C."/>
            <person name="Minton N.P."/>
            <person name="Grosse-Honebrink A."/>
            <person name="Zhang Y."/>
        </authorList>
    </citation>
    <scope>NUCLEOTIDE SEQUENCE [LARGE SCALE GENOMIC DNA]</scope>
    <source>
        <strain evidence="18 19">BRCS2</strain>
    </source>
</reference>
<evidence type="ECO:0000256" key="2">
    <source>
        <dbReference type="ARBA" id="ARBA00005513"/>
    </source>
</evidence>
<proteinExistence type="inferred from homology"/>
<comment type="function">
    <text evidence="13">Component of the F(0) channel, it forms part of the peripheral stalk, linking F(1) to F(0). The b'-subunit is a diverged and duplicated form of b found in plants and photosynthetic bacteria.</text>
</comment>
<keyword evidence="5 15" id="KW-0138">CF(0)</keyword>
<organism evidence="18 19">
    <name type="scientific">Methylocystis parvus</name>
    <dbReference type="NCBI Taxonomy" id="134"/>
    <lineage>
        <taxon>Bacteria</taxon>
        <taxon>Pseudomonadati</taxon>
        <taxon>Pseudomonadota</taxon>
        <taxon>Alphaproteobacteria</taxon>
        <taxon>Hyphomicrobiales</taxon>
        <taxon>Methylocystaceae</taxon>
        <taxon>Methylocystis</taxon>
    </lineage>
</organism>
<keyword evidence="7 15" id="KW-0375">Hydrogen ion transport</keyword>
<keyword evidence="6 15" id="KW-0812">Transmembrane</keyword>
<gene>
    <name evidence="15" type="primary">atpF</name>
    <name evidence="18" type="ORF">F7D14_02095</name>
</gene>
<evidence type="ECO:0000256" key="13">
    <source>
        <dbReference type="ARBA" id="ARBA00025614"/>
    </source>
</evidence>
<feature type="coiled-coil region" evidence="17">
    <location>
        <begin position="30"/>
        <end position="122"/>
    </location>
</feature>
<evidence type="ECO:0000256" key="4">
    <source>
        <dbReference type="ARBA" id="ARBA00022475"/>
    </source>
</evidence>
<dbReference type="InterPro" id="IPR002146">
    <property type="entry name" value="ATP_synth_b/b'su_bac/chlpt"/>
</dbReference>
<evidence type="ECO:0000256" key="11">
    <source>
        <dbReference type="ARBA" id="ARBA00023310"/>
    </source>
</evidence>
<dbReference type="GO" id="GO:0046933">
    <property type="term" value="F:proton-transporting ATP synthase activity, rotational mechanism"/>
    <property type="evidence" value="ECO:0007669"/>
    <property type="project" value="UniProtKB-UniRule"/>
</dbReference>
<dbReference type="Pfam" id="PF00430">
    <property type="entry name" value="ATP-synt_B"/>
    <property type="match status" value="1"/>
</dbReference>
<keyword evidence="10 15" id="KW-0472">Membrane</keyword>
<evidence type="ECO:0000313" key="19">
    <source>
        <dbReference type="Proteomes" id="UP000422569"/>
    </source>
</evidence>
<dbReference type="GO" id="GO:0005886">
    <property type="term" value="C:plasma membrane"/>
    <property type="evidence" value="ECO:0007669"/>
    <property type="project" value="UniProtKB-SubCell"/>
</dbReference>
<dbReference type="PANTHER" id="PTHR33445">
    <property type="entry name" value="ATP SYNTHASE SUBUNIT B', CHLOROPLASTIC"/>
    <property type="match status" value="1"/>
</dbReference>
<name>A0A6B8M638_9HYPH</name>
<dbReference type="AlphaFoldDB" id="A0A6B8M638"/>
<keyword evidence="3 15" id="KW-0813">Transport</keyword>
<evidence type="ECO:0000256" key="17">
    <source>
        <dbReference type="SAM" id="Coils"/>
    </source>
</evidence>
<dbReference type="KEGG" id="mpar:F7D14_02095"/>
<evidence type="ECO:0000256" key="6">
    <source>
        <dbReference type="ARBA" id="ARBA00022692"/>
    </source>
</evidence>
<comment type="subcellular location">
    <subcellularLocation>
        <location evidence="1">Cell inner membrane</location>
        <topology evidence="1">Single-pass membrane protein</topology>
    </subcellularLocation>
    <subcellularLocation>
        <location evidence="15">Cell membrane</location>
        <topology evidence="15">Single-pass membrane protein</topology>
    </subcellularLocation>
</comment>
<evidence type="ECO:0000256" key="10">
    <source>
        <dbReference type="ARBA" id="ARBA00023136"/>
    </source>
</evidence>
<accession>A0A6B8M638</accession>
<keyword evidence="9 15" id="KW-0406">Ion transport</keyword>
<keyword evidence="11 15" id="KW-0066">ATP synthesis</keyword>
<keyword evidence="4 15" id="KW-1003">Cell membrane</keyword>
<dbReference type="PANTHER" id="PTHR33445:SF1">
    <property type="entry name" value="ATP SYNTHASE SUBUNIT B"/>
    <property type="match status" value="1"/>
</dbReference>
<dbReference type="InterPro" id="IPR050059">
    <property type="entry name" value="ATP_synthase_B_chain"/>
</dbReference>
<evidence type="ECO:0000256" key="14">
    <source>
        <dbReference type="ARBA" id="ARBA00025830"/>
    </source>
</evidence>
<evidence type="ECO:0000256" key="12">
    <source>
        <dbReference type="ARBA" id="ARBA00025198"/>
    </source>
</evidence>
<evidence type="ECO:0000313" key="18">
    <source>
        <dbReference type="EMBL" id="QGM99494.1"/>
    </source>
</evidence>
<dbReference type="RefSeq" id="WP_026016298.1">
    <property type="nucleotide sequence ID" value="NZ_CP044331.1"/>
</dbReference>
<evidence type="ECO:0000256" key="3">
    <source>
        <dbReference type="ARBA" id="ARBA00022448"/>
    </source>
</evidence>
<sequence length="165" mass="17915">MHFDAEFYVAVGFTIFLLVLLWAGAHSKFAALIDSRINRIKSELAEAERLRAEAESLLASFEKKREDAEAEAKAIVAQAKEEAELIAAEGKRRLDEFMSRSVKQVEQKIAQAEAQAAAEVRAAAADAAVKVAERVLAKGAPGKDFVAAGINEVKALAERARYVSN</sequence>
<dbReference type="CDD" id="cd06503">
    <property type="entry name" value="ATP-synt_Fo_b"/>
    <property type="match status" value="1"/>
</dbReference>
<evidence type="ECO:0000256" key="15">
    <source>
        <dbReference type="HAMAP-Rule" id="MF_01398"/>
    </source>
</evidence>